<evidence type="ECO:0008006" key="3">
    <source>
        <dbReference type="Google" id="ProtNLM"/>
    </source>
</evidence>
<name>A0A1E7F0W5_9STRA</name>
<dbReference type="OrthoDB" id="10529572at2759"/>
<accession>A0A1E7F0W5</accession>
<evidence type="ECO:0000313" key="2">
    <source>
        <dbReference type="Proteomes" id="UP000095751"/>
    </source>
</evidence>
<dbReference type="Proteomes" id="UP000095751">
    <property type="component" value="Unassembled WGS sequence"/>
</dbReference>
<dbReference type="EMBL" id="KV784366">
    <property type="protein sequence ID" value="OEU11695.1"/>
    <property type="molecule type" value="Genomic_DNA"/>
</dbReference>
<gene>
    <name evidence="1" type="ORF">FRACYDRAFT_244818</name>
</gene>
<sequence>MALFYCTTLFLVHGQLTKEEECHIGFCDHVHGRHLRGLSDVFSALDGDGDGDGVGQYHPKEKTVYVIRHGNKEGEHGGLCDAGTYRAKEIATVFDGHHYHGQSHVFGEPDSLFYHQYQKNAEDVKNQRCEETLGPISIKPKDSRNKNLYEHALEADKGNEYAANQIRTDSEFGLKNRAVVLVAWEHVNIPELANYLGYTDQNPKFKDKLQECQSKDGWPGDFDFDFVYTFRYANGGRSPPTEFSCSNEGITQFIPESEYGNCNGGVPK</sequence>
<dbReference type="InParanoid" id="A0A1E7F0W5"/>
<dbReference type="KEGG" id="fcy:FRACYDRAFT_244818"/>
<protein>
    <recommendedName>
        <fullName evidence="3">Phosphoglycerate mutase-like protein</fullName>
    </recommendedName>
</protein>
<evidence type="ECO:0000313" key="1">
    <source>
        <dbReference type="EMBL" id="OEU11695.1"/>
    </source>
</evidence>
<proteinExistence type="predicted"/>
<keyword evidence="2" id="KW-1185">Reference proteome</keyword>
<organism evidence="1 2">
    <name type="scientific">Fragilariopsis cylindrus CCMP1102</name>
    <dbReference type="NCBI Taxonomy" id="635003"/>
    <lineage>
        <taxon>Eukaryota</taxon>
        <taxon>Sar</taxon>
        <taxon>Stramenopiles</taxon>
        <taxon>Ochrophyta</taxon>
        <taxon>Bacillariophyta</taxon>
        <taxon>Bacillariophyceae</taxon>
        <taxon>Bacillariophycidae</taxon>
        <taxon>Bacillariales</taxon>
        <taxon>Bacillariaceae</taxon>
        <taxon>Fragilariopsis</taxon>
    </lineage>
</organism>
<reference evidence="1 2" key="1">
    <citation type="submission" date="2016-09" db="EMBL/GenBank/DDBJ databases">
        <title>Extensive genetic diversity and differential bi-allelic expression allows diatom success in the polar Southern Ocean.</title>
        <authorList>
            <consortium name="DOE Joint Genome Institute"/>
            <person name="Mock T."/>
            <person name="Otillar R.P."/>
            <person name="Strauss J."/>
            <person name="Dupont C."/>
            <person name="Frickenhaus S."/>
            <person name="Maumus F."/>
            <person name="Mcmullan M."/>
            <person name="Sanges R."/>
            <person name="Schmutz J."/>
            <person name="Toseland A."/>
            <person name="Valas R."/>
            <person name="Veluchamy A."/>
            <person name="Ward B.J."/>
            <person name="Allen A."/>
            <person name="Barry K."/>
            <person name="Falciatore A."/>
            <person name="Ferrante M."/>
            <person name="Fortunato A.E."/>
            <person name="Gloeckner G."/>
            <person name="Gruber A."/>
            <person name="Hipkin R."/>
            <person name="Janech M."/>
            <person name="Kroth P."/>
            <person name="Leese F."/>
            <person name="Lindquist E."/>
            <person name="Lyon B.R."/>
            <person name="Martin J."/>
            <person name="Mayer C."/>
            <person name="Parker M."/>
            <person name="Quesneville H."/>
            <person name="Raymond J."/>
            <person name="Uhlig C."/>
            <person name="Valentin K.U."/>
            <person name="Worden A.Z."/>
            <person name="Armbrust E.V."/>
            <person name="Bowler C."/>
            <person name="Green B."/>
            <person name="Moulton V."/>
            <person name="Van Oosterhout C."/>
            <person name="Grigoriev I."/>
        </authorList>
    </citation>
    <scope>NUCLEOTIDE SEQUENCE [LARGE SCALE GENOMIC DNA]</scope>
    <source>
        <strain evidence="1 2">CCMP1102</strain>
    </source>
</reference>
<dbReference type="AlphaFoldDB" id="A0A1E7F0W5"/>